<dbReference type="AlphaFoldDB" id="A0AAV9HPU7"/>
<evidence type="ECO:0000256" key="2">
    <source>
        <dbReference type="ARBA" id="ARBA00007049"/>
    </source>
</evidence>
<evidence type="ECO:0000313" key="9">
    <source>
        <dbReference type="Proteomes" id="UP001321749"/>
    </source>
</evidence>
<keyword evidence="3 7" id="KW-0812">Transmembrane</keyword>
<comment type="caution">
    <text evidence="8">The sequence shown here is derived from an EMBL/GenBank/DDBJ whole genome shotgun (WGS) entry which is preliminary data.</text>
</comment>
<feature type="compositionally biased region" description="Acidic residues" evidence="6">
    <location>
        <begin position="145"/>
        <end position="162"/>
    </location>
</feature>
<dbReference type="GO" id="GO:0030026">
    <property type="term" value="P:intracellular manganese ion homeostasis"/>
    <property type="evidence" value="ECO:0007669"/>
    <property type="project" value="InterPro"/>
</dbReference>
<dbReference type="Proteomes" id="UP001321749">
    <property type="component" value="Unassembled WGS sequence"/>
</dbReference>
<feature type="region of interest" description="Disordered" evidence="6">
    <location>
        <begin position="130"/>
        <end position="162"/>
    </location>
</feature>
<name>A0AAV9HPU7_9PEZI</name>
<dbReference type="PANTHER" id="PTHR31851">
    <property type="entry name" value="FE(2+)/MN(2+) TRANSPORTER PCL1"/>
    <property type="match status" value="1"/>
</dbReference>
<dbReference type="GO" id="GO:0012505">
    <property type="term" value="C:endomembrane system"/>
    <property type="evidence" value="ECO:0007669"/>
    <property type="project" value="UniProtKB-SubCell"/>
</dbReference>
<feature type="transmembrane region" description="Helical" evidence="7">
    <location>
        <begin position="265"/>
        <end position="289"/>
    </location>
</feature>
<proteinExistence type="inferred from homology"/>
<evidence type="ECO:0000256" key="6">
    <source>
        <dbReference type="SAM" id="MobiDB-lite"/>
    </source>
</evidence>
<keyword evidence="9" id="KW-1185">Reference proteome</keyword>
<accession>A0AAV9HPU7</accession>
<evidence type="ECO:0000313" key="8">
    <source>
        <dbReference type="EMBL" id="KAK4461467.1"/>
    </source>
</evidence>
<organism evidence="8 9">
    <name type="scientific">Cladorrhinum samala</name>
    <dbReference type="NCBI Taxonomy" id="585594"/>
    <lineage>
        <taxon>Eukaryota</taxon>
        <taxon>Fungi</taxon>
        <taxon>Dikarya</taxon>
        <taxon>Ascomycota</taxon>
        <taxon>Pezizomycotina</taxon>
        <taxon>Sordariomycetes</taxon>
        <taxon>Sordariomycetidae</taxon>
        <taxon>Sordariales</taxon>
        <taxon>Podosporaceae</taxon>
        <taxon>Cladorrhinum</taxon>
    </lineage>
</organism>
<evidence type="ECO:0000256" key="1">
    <source>
        <dbReference type="ARBA" id="ARBA00004127"/>
    </source>
</evidence>
<dbReference type="GO" id="GO:0005384">
    <property type="term" value="F:manganese ion transmembrane transporter activity"/>
    <property type="evidence" value="ECO:0007669"/>
    <property type="project" value="InterPro"/>
</dbReference>
<reference evidence="8" key="1">
    <citation type="journal article" date="2023" name="Mol. Phylogenet. Evol.">
        <title>Genome-scale phylogeny and comparative genomics of the fungal order Sordariales.</title>
        <authorList>
            <person name="Hensen N."/>
            <person name="Bonometti L."/>
            <person name="Westerberg I."/>
            <person name="Brannstrom I.O."/>
            <person name="Guillou S."/>
            <person name="Cros-Aarteil S."/>
            <person name="Calhoun S."/>
            <person name="Haridas S."/>
            <person name="Kuo A."/>
            <person name="Mondo S."/>
            <person name="Pangilinan J."/>
            <person name="Riley R."/>
            <person name="LaButti K."/>
            <person name="Andreopoulos B."/>
            <person name="Lipzen A."/>
            <person name="Chen C."/>
            <person name="Yan M."/>
            <person name="Daum C."/>
            <person name="Ng V."/>
            <person name="Clum A."/>
            <person name="Steindorff A."/>
            <person name="Ohm R.A."/>
            <person name="Martin F."/>
            <person name="Silar P."/>
            <person name="Natvig D.O."/>
            <person name="Lalanne C."/>
            <person name="Gautier V."/>
            <person name="Ament-Velasquez S.L."/>
            <person name="Kruys A."/>
            <person name="Hutchinson M.I."/>
            <person name="Powell A.J."/>
            <person name="Barry K."/>
            <person name="Miller A.N."/>
            <person name="Grigoriev I.V."/>
            <person name="Debuchy R."/>
            <person name="Gladieux P."/>
            <person name="Hiltunen Thoren M."/>
            <person name="Johannesson H."/>
        </authorList>
    </citation>
    <scope>NUCLEOTIDE SEQUENCE</scope>
    <source>
        <strain evidence="8">PSN324</strain>
    </source>
</reference>
<feature type="transmembrane region" description="Helical" evidence="7">
    <location>
        <begin position="295"/>
        <end position="313"/>
    </location>
</feature>
<feature type="compositionally biased region" description="Basic and acidic residues" evidence="6">
    <location>
        <begin position="225"/>
        <end position="252"/>
    </location>
</feature>
<feature type="transmembrane region" description="Helical" evidence="7">
    <location>
        <begin position="352"/>
        <end position="370"/>
    </location>
</feature>
<keyword evidence="4 7" id="KW-1133">Transmembrane helix</keyword>
<evidence type="ECO:0000256" key="4">
    <source>
        <dbReference type="ARBA" id="ARBA00022989"/>
    </source>
</evidence>
<sequence>MSQPSYSTVSPPPGPTDASEREPLLILSKPAPKNVIISRTVSPSPSTSPSATPAGFLSNLSVPSAARFFADFTLGFADGLTVPFALTAGLSSLGQTDTVIYAGMAEICAGSISMGIGGYLSAKGEYNLENRKDSGQDSPGSSVVVDEELGMPSHDDDDDCEDQTVITEEPEQDQDQDQDQAAVVARYLAPLGLEQDEEMKKLVEGWVRLRPGVVEAIVHAASRGGSDEETRGTRSDQGDEDSSEKSRSEEGTATRGRSAAAPSPFLVGLSVSLGYLLGGLLPLFPYFFVANVGDGLKWSFGVCLFALFGFGFLKDFCLNRGQQASGGGAGGDKKRRVSWRDVRTSAWEGTQMALMGGVAAIAAVLCVKLFEDLGV</sequence>
<gene>
    <name evidence="8" type="ORF">QBC42DRAFT_270072</name>
</gene>
<reference evidence="8" key="2">
    <citation type="submission" date="2023-06" db="EMBL/GenBank/DDBJ databases">
        <authorList>
            <consortium name="Lawrence Berkeley National Laboratory"/>
            <person name="Mondo S.J."/>
            <person name="Hensen N."/>
            <person name="Bonometti L."/>
            <person name="Westerberg I."/>
            <person name="Brannstrom I.O."/>
            <person name="Guillou S."/>
            <person name="Cros-Aarteil S."/>
            <person name="Calhoun S."/>
            <person name="Haridas S."/>
            <person name="Kuo A."/>
            <person name="Pangilinan J."/>
            <person name="Riley R."/>
            <person name="Labutti K."/>
            <person name="Andreopoulos B."/>
            <person name="Lipzen A."/>
            <person name="Chen C."/>
            <person name="Yanf M."/>
            <person name="Daum C."/>
            <person name="Ng V."/>
            <person name="Clum A."/>
            <person name="Steindorff A."/>
            <person name="Ohm R."/>
            <person name="Martin F."/>
            <person name="Silar P."/>
            <person name="Natvig D."/>
            <person name="Lalanne C."/>
            <person name="Gautier V."/>
            <person name="Ament-Velasquez S.L."/>
            <person name="Kruys A."/>
            <person name="Hutchinson M.I."/>
            <person name="Powell A.J."/>
            <person name="Barry K."/>
            <person name="Miller A.N."/>
            <person name="Grigoriev I.V."/>
            <person name="Debuchy R."/>
            <person name="Gladieux P."/>
            <person name="Thoren M.H."/>
            <person name="Johannesson H."/>
        </authorList>
    </citation>
    <scope>NUCLEOTIDE SEQUENCE</scope>
    <source>
        <strain evidence="8">PSN324</strain>
    </source>
</reference>
<dbReference type="InterPro" id="IPR008217">
    <property type="entry name" value="Ccc1_fam"/>
</dbReference>
<dbReference type="EMBL" id="MU864990">
    <property type="protein sequence ID" value="KAK4461467.1"/>
    <property type="molecule type" value="Genomic_DNA"/>
</dbReference>
<comment type="subcellular location">
    <subcellularLocation>
        <location evidence="1">Endomembrane system</location>
        <topology evidence="1">Multi-pass membrane protein</topology>
    </subcellularLocation>
</comment>
<dbReference type="Pfam" id="PF01988">
    <property type="entry name" value="VIT1"/>
    <property type="match status" value="2"/>
</dbReference>
<comment type="similarity">
    <text evidence="2">Belongs to the CCC1 family.</text>
</comment>
<evidence type="ECO:0000256" key="5">
    <source>
        <dbReference type="ARBA" id="ARBA00023136"/>
    </source>
</evidence>
<feature type="region of interest" description="Disordered" evidence="6">
    <location>
        <begin position="220"/>
        <end position="260"/>
    </location>
</feature>
<evidence type="ECO:0000256" key="7">
    <source>
        <dbReference type="SAM" id="Phobius"/>
    </source>
</evidence>
<feature type="region of interest" description="Disordered" evidence="6">
    <location>
        <begin position="1"/>
        <end position="23"/>
    </location>
</feature>
<keyword evidence="5 7" id="KW-0472">Membrane</keyword>
<evidence type="ECO:0000256" key="3">
    <source>
        <dbReference type="ARBA" id="ARBA00022692"/>
    </source>
</evidence>
<protein>
    <submittedName>
        <fullName evidence="8">VIT family-domain-containing protein</fullName>
    </submittedName>
</protein>